<evidence type="ECO:0000313" key="3">
    <source>
        <dbReference type="EMBL" id="RPA84039.1"/>
    </source>
</evidence>
<feature type="transmembrane region" description="Helical" evidence="2">
    <location>
        <begin position="12"/>
        <end position="34"/>
    </location>
</feature>
<dbReference type="AlphaFoldDB" id="A0A3N4IE34"/>
<feature type="compositionally biased region" description="Low complexity" evidence="1">
    <location>
        <begin position="108"/>
        <end position="121"/>
    </location>
</feature>
<gene>
    <name evidence="3" type="ORF">BJ508DRAFT_374635</name>
</gene>
<reference evidence="3 4" key="1">
    <citation type="journal article" date="2018" name="Nat. Ecol. Evol.">
        <title>Pezizomycetes genomes reveal the molecular basis of ectomycorrhizal truffle lifestyle.</title>
        <authorList>
            <person name="Murat C."/>
            <person name="Payen T."/>
            <person name="Noel B."/>
            <person name="Kuo A."/>
            <person name="Morin E."/>
            <person name="Chen J."/>
            <person name="Kohler A."/>
            <person name="Krizsan K."/>
            <person name="Balestrini R."/>
            <person name="Da Silva C."/>
            <person name="Montanini B."/>
            <person name="Hainaut M."/>
            <person name="Levati E."/>
            <person name="Barry K.W."/>
            <person name="Belfiori B."/>
            <person name="Cichocki N."/>
            <person name="Clum A."/>
            <person name="Dockter R.B."/>
            <person name="Fauchery L."/>
            <person name="Guy J."/>
            <person name="Iotti M."/>
            <person name="Le Tacon F."/>
            <person name="Lindquist E.A."/>
            <person name="Lipzen A."/>
            <person name="Malagnac F."/>
            <person name="Mello A."/>
            <person name="Molinier V."/>
            <person name="Miyauchi S."/>
            <person name="Poulain J."/>
            <person name="Riccioni C."/>
            <person name="Rubini A."/>
            <person name="Sitrit Y."/>
            <person name="Splivallo R."/>
            <person name="Traeger S."/>
            <person name="Wang M."/>
            <person name="Zifcakova L."/>
            <person name="Wipf D."/>
            <person name="Zambonelli A."/>
            <person name="Paolocci F."/>
            <person name="Nowrousian M."/>
            <person name="Ottonello S."/>
            <person name="Baldrian P."/>
            <person name="Spatafora J.W."/>
            <person name="Henrissat B."/>
            <person name="Nagy L.G."/>
            <person name="Aury J.M."/>
            <person name="Wincker P."/>
            <person name="Grigoriev I.V."/>
            <person name="Bonfante P."/>
            <person name="Martin F.M."/>
        </authorList>
    </citation>
    <scope>NUCLEOTIDE SEQUENCE [LARGE SCALE GENOMIC DNA]</scope>
    <source>
        <strain evidence="3 4">RN42</strain>
    </source>
</reference>
<feature type="transmembrane region" description="Helical" evidence="2">
    <location>
        <begin position="160"/>
        <end position="184"/>
    </location>
</feature>
<accession>A0A3N4IE34</accession>
<name>A0A3N4IE34_ASCIM</name>
<dbReference type="Proteomes" id="UP000275078">
    <property type="component" value="Unassembled WGS sequence"/>
</dbReference>
<evidence type="ECO:0000256" key="2">
    <source>
        <dbReference type="SAM" id="Phobius"/>
    </source>
</evidence>
<evidence type="ECO:0000256" key="1">
    <source>
        <dbReference type="SAM" id="MobiDB-lite"/>
    </source>
</evidence>
<protein>
    <submittedName>
        <fullName evidence="3">Uncharacterized protein</fullName>
    </submittedName>
</protein>
<keyword evidence="2" id="KW-0812">Transmembrane</keyword>
<keyword evidence="2" id="KW-1133">Transmembrane helix</keyword>
<evidence type="ECO:0000313" key="4">
    <source>
        <dbReference type="Proteomes" id="UP000275078"/>
    </source>
</evidence>
<keyword evidence="4" id="KW-1185">Reference proteome</keyword>
<organism evidence="3 4">
    <name type="scientific">Ascobolus immersus RN42</name>
    <dbReference type="NCBI Taxonomy" id="1160509"/>
    <lineage>
        <taxon>Eukaryota</taxon>
        <taxon>Fungi</taxon>
        <taxon>Dikarya</taxon>
        <taxon>Ascomycota</taxon>
        <taxon>Pezizomycotina</taxon>
        <taxon>Pezizomycetes</taxon>
        <taxon>Pezizales</taxon>
        <taxon>Ascobolaceae</taxon>
        <taxon>Ascobolus</taxon>
    </lineage>
</organism>
<dbReference type="EMBL" id="ML119661">
    <property type="protein sequence ID" value="RPA84039.1"/>
    <property type="molecule type" value="Genomic_DNA"/>
</dbReference>
<proteinExistence type="predicted"/>
<feature type="region of interest" description="Disordered" evidence="1">
    <location>
        <begin position="108"/>
        <end position="144"/>
    </location>
</feature>
<keyword evidence="2" id="KW-0472">Membrane</keyword>
<sequence>MGKWVRRPTLPGIVHSLAITHGIALLFTIVITGMTIDRFVRLEQDANDLSGSLIIIFYSINIARLKKTVPLPPTTLPRPPASPAPPPANSLSSLPPQIILTTASIPPSLSSTTAPPTDPAAVCLLQTPPSSTTPAKTDQQTHPDRLPAAAEWRFLGTLRYVATADTVFALLSLVSLVVGIQALVREEIKKNKAGPSESRKVWDEVGEKVVLVLTFFSLIEDSQSTYVSRSESGVGYAQA</sequence>
<feature type="compositionally biased region" description="Polar residues" evidence="1">
    <location>
        <begin position="127"/>
        <end position="138"/>
    </location>
</feature>